<keyword evidence="3" id="KW-1185">Reference proteome</keyword>
<dbReference type="EMBL" id="JACGWO010000009">
    <property type="protein sequence ID" value="KAK4419864.1"/>
    <property type="molecule type" value="Genomic_DNA"/>
</dbReference>
<organism evidence="2 3">
    <name type="scientific">Sesamum alatum</name>
    <dbReference type="NCBI Taxonomy" id="300844"/>
    <lineage>
        <taxon>Eukaryota</taxon>
        <taxon>Viridiplantae</taxon>
        <taxon>Streptophyta</taxon>
        <taxon>Embryophyta</taxon>
        <taxon>Tracheophyta</taxon>
        <taxon>Spermatophyta</taxon>
        <taxon>Magnoliopsida</taxon>
        <taxon>eudicotyledons</taxon>
        <taxon>Gunneridae</taxon>
        <taxon>Pentapetalae</taxon>
        <taxon>asterids</taxon>
        <taxon>lamiids</taxon>
        <taxon>Lamiales</taxon>
        <taxon>Pedaliaceae</taxon>
        <taxon>Sesamum</taxon>
    </lineage>
</organism>
<name>A0AAE1XYC3_9LAMI</name>
<feature type="compositionally biased region" description="Polar residues" evidence="1">
    <location>
        <begin position="47"/>
        <end position="60"/>
    </location>
</feature>
<protein>
    <submittedName>
        <fullName evidence="2">Uncharacterized protein</fullName>
    </submittedName>
</protein>
<evidence type="ECO:0000313" key="3">
    <source>
        <dbReference type="Proteomes" id="UP001293254"/>
    </source>
</evidence>
<reference evidence="2" key="1">
    <citation type="submission" date="2020-06" db="EMBL/GenBank/DDBJ databases">
        <authorList>
            <person name="Li T."/>
            <person name="Hu X."/>
            <person name="Zhang T."/>
            <person name="Song X."/>
            <person name="Zhang H."/>
            <person name="Dai N."/>
            <person name="Sheng W."/>
            <person name="Hou X."/>
            <person name="Wei L."/>
        </authorList>
    </citation>
    <scope>NUCLEOTIDE SEQUENCE</scope>
    <source>
        <strain evidence="2">3651</strain>
        <tissue evidence="2">Leaf</tissue>
    </source>
</reference>
<evidence type="ECO:0000256" key="1">
    <source>
        <dbReference type="SAM" id="MobiDB-lite"/>
    </source>
</evidence>
<evidence type="ECO:0000313" key="2">
    <source>
        <dbReference type="EMBL" id="KAK4419864.1"/>
    </source>
</evidence>
<feature type="region of interest" description="Disordered" evidence="1">
    <location>
        <begin position="17"/>
        <end position="65"/>
    </location>
</feature>
<comment type="caution">
    <text evidence="2">The sequence shown here is derived from an EMBL/GenBank/DDBJ whole genome shotgun (WGS) entry which is preliminary data.</text>
</comment>
<sequence length="103" mass="11664">MVSRDVELDENSVWECNDQNKNDHYSPFFDDDEEDIAQAITPPSTPSPQNIQADKASSSEGPRGFRGLRELYDVKEEVTNLSGFTQFCLFVKTEPVDLMMSLV</sequence>
<gene>
    <name evidence="2" type="ORF">Salat_2399300</name>
</gene>
<accession>A0AAE1XYC3</accession>
<reference evidence="2" key="2">
    <citation type="journal article" date="2024" name="Plant">
        <title>Genomic evolution and insights into agronomic trait innovations of Sesamum species.</title>
        <authorList>
            <person name="Miao H."/>
            <person name="Wang L."/>
            <person name="Qu L."/>
            <person name="Liu H."/>
            <person name="Sun Y."/>
            <person name="Le M."/>
            <person name="Wang Q."/>
            <person name="Wei S."/>
            <person name="Zheng Y."/>
            <person name="Lin W."/>
            <person name="Duan Y."/>
            <person name="Cao H."/>
            <person name="Xiong S."/>
            <person name="Wang X."/>
            <person name="Wei L."/>
            <person name="Li C."/>
            <person name="Ma Q."/>
            <person name="Ju M."/>
            <person name="Zhao R."/>
            <person name="Li G."/>
            <person name="Mu C."/>
            <person name="Tian Q."/>
            <person name="Mei H."/>
            <person name="Zhang T."/>
            <person name="Gao T."/>
            <person name="Zhang H."/>
        </authorList>
    </citation>
    <scope>NUCLEOTIDE SEQUENCE</scope>
    <source>
        <strain evidence="2">3651</strain>
    </source>
</reference>
<dbReference type="Proteomes" id="UP001293254">
    <property type="component" value="Unassembled WGS sequence"/>
</dbReference>
<dbReference type="AlphaFoldDB" id="A0AAE1XYC3"/>
<proteinExistence type="predicted"/>